<keyword evidence="2" id="KW-1185">Reference proteome</keyword>
<evidence type="ECO:0008006" key="3">
    <source>
        <dbReference type="Google" id="ProtNLM"/>
    </source>
</evidence>
<proteinExistence type="predicted"/>
<dbReference type="Proteomes" id="UP001501251">
    <property type="component" value="Unassembled WGS sequence"/>
</dbReference>
<dbReference type="RefSeq" id="WP_344920327.1">
    <property type="nucleotide sequence ID" value="NZ_BAABAQ010000009.1"/>
</dbReference>
<gene>
    <name evidence="1" type="ORF">GCM10022252_48650</name>
</gene>
<evidence type="ECO:0000313" key="2">
    <source>
        <dbReference type="Proteomes" id="UP001501251"/>
    </source>
</evidence>
<organism evidence="1 2">
    <name type="scientific">Streptosporangium oxazolinicum</name>
    <dbReference type="NCBI Taxonomy" id="909287"/>
    <lineage>
        <taxon>Bacteria</taxon>
        <taxon>Bacillati</taxon>
        <taxon>Actinomycetota</taxon>
        <taxon>Actinomycetes</taxon>
        <taxon>Streptosporangiales</taxon>
        <taxon>Streptosporangiaceae</taxon>
        <taxon>Streptosporangium</taxon>
    </lineage>
</organism>
<dbReference type="EMBL" id="BAABAQ010000009">
    <property type="protein sequence ID" value="GAA4198358.1"/>
    <property type="molecule type" value="Genomic_DNA"/>
</dbReference>
<name>A0ABP8B542_9ACTN</name>
<sequence length="110" mass="12185">MPHRDTLPPYGTTAADRAVGLVQASDALVRLRDLLHKHLIYPSISYQGGSKLHVGNEVTVWVKPTEEDLIYCWRVSRRGAAPREFKAPADNVDDVVEQIAAALYKTSRSG</sequence>
<reference evidence="2" key="1">
    <citation type="journal article" date="2019" name="Int. J. Syst. Evol. Microbiol.">
        <title>The Global Catalogue of Microorganisms (GCM) 10K type strain sequencing project: providing services to taxonomists for standard genome sequencing and annotation.</title>
        <authorList>
            <consortium name="The Broad Institute Genomics Platform"/>
            <consortium name="The Broad Institute Genome Sequencing Center for Infectious Disease"/>
            <person name="Wu L."/>
            <person name="Ma J."/>
        </authorList>
    </citation>
    <scope>NUCLEOTIDE SEQUENCE [LARGE SCALE GENOMIC DNA]</scope>
    <source>
        <strain evidence="2">JCM 17388</strain>
    </source>
</reference>
<comment type="caution">
    <text evidence="1">The sequence shown here is derived from an EMBL/GenBank/DDBJ whole genome shotgun (WGS) entry which is preliminary data.</text>
</comment>
<protein>
    <recommendedName>
        <fullName evidence="3">DUF3024 domain-containing protein</fullName>
    </recommendedName>
</protein>
<accession>A0ABP8B542</accession>
<evidence type="ECO:0000313" key="1">
    <source>
        <dbReference type="EMBL" id="GAA4198358.1"/>
    </source>
</evidence>